<dbReference type="PANTHER" id="PTHR11439">
    <property type="entry name" value="GAG-POL-RELATED RETROTRANSPOSON"/>
    <property type="match status" value="1"/>
</dbReference>
<dbReference type="SUPFAM" id="SSF56672">
    <property type="entry name" value="DNA/RNA polymerases"/>
    <property type="match status" value="1"/>
</dbReference>
<sequence>MAYFIGMEVQQCEDGVFIHQKKFADDLLIKFCMENCKPVYTPFVIGEKLISNDGIAQVNGSVYMSLIGSLLYLCATRPDIVFSVNYLSRFMQTPTENHLKGAKRVLRYIKGTTDYGIFYGRAELVKFLGFSDSDWAGSDEQMKSLSGNCFTVGTGLITWSLKKQGPVAQSTAEAEYIGVSEAVKQAIWLRKLMKELVLDISEATVILCDNCAAISIAKNPMLHSRTKHIKVKYHAVRYYEEKKEVKMVY</sequence>
<dbReference type="GeneID" id="120268628"/>
<accession>A0AB40BY35</accession>
<dbReference type="AlphaFoldDB" id="A0AB40BY35"/>
<organism evidence="1 2">
    <name type="scientific">Dioscorea cayennensis subsp. rotundata</name>
    <name type="common">White Guinea yam</name>
    <name type="synonym">Dioscorea rotundata</name>
    <dbReference type="NCBI Taxonomy" id="55577"/>
    <lineage>
        <taxon>Eukaryota</taxon>
        <taxon>Viridiplantae</taxon>
        <taxon>Streptophyta</taxon>
        <taxon>Embryophyta</taxon>
        <taxon>Tracheophyta</taxon>
        <taxon>Spermatophyta</taxon>
        <taxon>Magnoliopsida</taxon>
        <taxon>Liliopsida</taxon>
        <taxon>Dioscoreales</taxon>
        <taxon>Dioscoreaceae</taxon>
        <taxon>Dioscorea</taxon>
    </lineage>
</organism>
<dbReference type="Proteomes" id="UP001515500">
    <property type="component" value="Chromosome 9"/>
</dbReference>
<gene>
    <name evidence="2" type="primary">LOC120268628</name>
</gene>
<dbReference type="PANTHER" id="PTHR11439:SF502">
    <property type="entry name" value="SECRETED RXLR EFFECTOR PROTEIN 161-LIKE"/>
    <property type="match status" value="1"/>
</dbReference>
<proteinExistence type="predicted"/>
<dbReference type="RefSeq" id="XP_039131878.1">
    <property type="nucleotide sequence ID" value="XM_039275944.1"/>
</dbReference>
<keyword evidence="1" id="KW-1185">Reference proteome</keyword>
<dbReference type="CDD" id="cd09272">
    <property type="entry name" value="RNase_HI_RT_Ty1"/>
    <property type="match status" value="1"/>
</dbReference>
<evidence type="ECO:0000313" key="2">
    <source>
        <dbReference type="RefSeq" id="XP_039131878.1"/>
    </source>
</evidence>
<protein>
    <submittedName>
        <fullName evidence="2">Secreted RxLR effector protein 161-like</fullName>
    </submittedName>
</protein>
<dbReference type="InterPro" id="IPR043502">
    <property type="entry name" value="DNA/RNA_pol_sf"/>
</dbReference>
<evidence type="ECO:0000313" key="1">
    <source>
        <dbReference type="Proteomes" id="UP001515500"/>
    </source>
</evidence>
<name>A0AB40BY35_DIOCR</name>
<reference evidence="2" key="1">
    <citation type="submission" date="2025-08" db="UniProtKB">
        <authorList>
            <consortium name="RefSeq"/>
        </authorList>
    </citation>
    <scope>IDENTIFICATION</scope>
</reference>